<evidence type="ECO:0000256" key="5">
    <source>
        <dbReference type="ARBA" id="ARBA00022692"/>
    </source>
</evidence>
<keyword evidence="6" id="KW-0418">Kinase</keyword>
<dbReference type="Pfam" id="PF02518">
    <property type="entry name" value="HATPase_c"/>
    <property type="match status" value="1"/>
</dbReference>
<keyword evidence="10" id="KW-1185">Reference proteome</keyword>
<reference evidence="9 10" key="1">
    <citation type="submission" date="2021-01" db="EMBL/GenBank/DDBJ databases">
        <title>Whole genome shotgun sequence of Plantactinospora mayteni NBRC 109088.</title>
        <authorList>
            <person name="Komaki H."/>
            <person name="Tamura T."/>
        </authorList>
    </citation>
    <scope>NUCLEOTIDE SEQUENCE [LARGE SCALE GENOMIC DNA]</scope>
    <source>
        <strain evidence="9 10">NBRC 109088</strain>
    </source>
</reference>
<keyword evidence="4" id="KW-0808">Transferase</keyword>
<organism evidence="9 10">
    <name type="scientific">Plantactinospora mayteni</name>
    <dbReference type="NCBI Taxonomy" id="566021"/>
    <lineage>
        <taxon>Bacteria</taxon>
        <taxon>Bacillati</taxon>
        <taxon>Actinomycetota</taxon>
        <taxon>Actinomycetes</taxon>
        <taxon>Micromonosporales</taxon>
        <taxon>Micromonosporaceae</taxon>
        <taxon>Plantactinospora</taxon>
    </lineage>
</organism>
<sequence>MAISNTGPVVPEDAVDRILRPFQRLAPPRTQSGSSGLGLAIVRTIADSHRADLRVLPHPGGGLTVTVSFAADLTALVDE</sequence>
<evidence type="ECO:0000256" key="3">
    <source>
        <dbReference type="ARBA" id="ARBA00022553"/>
    </source>
</evidence>
<name>A0ABQ4F1H5_9ACTN</name>
<dbReference type="PANTHER" id="PTHR45436">
    <property type="entry name" value="SENSOR HISTIDINE KINASE YKOH"/>
    <property type="match status" value="1"/>
</dbReference>
<dbReference type="PANTHER" id="PTHR45436:SF5">
    <property type="entry name" value="SENSOR HISTIDINE KINASE TRCS"/>
    <property type="match status" value="1"/>
</dbReference>
<dbReference type="Gene3D" id="3.30.565.10">
    <property type="entry name" value="Histidine kinase-like ATPase, C-terminal domain"/>
    <property type="match status" value="1"/>
</dbReference>
<keyword evidence="7" id="KW-1133">Transmembrane helix</keyword>
<proteinExistence type="predicted"/>
<dbReference type="SUPFAM" id="SSF55874">
    <property type="entry name" value="ATPase domain of HSP90 chaperone/DNA topoisomerase II/histidine kinase"/>
    <property type="match status" value="1"/>
</dbReference>
<dbReference type="EC" id="2.7.13.3" evidence="2"/>
<protein>
    <recommendedName>
        <fullName evidence="2">histidine kinase</fullName>
        <ecNumber evidence="2">2.7.13.3</ecNumber>
    </recommendedName>
</protein>
<keyword evidence="3" id="KW-0597">Phosphoprotein</keyword>
<keyword evidence="7" id="KW-0472">Membrane</keyword>
<comment type="caution">
    <text evidence="9">The sequence shown here is derived from an EMBL/GenBank/DDBJ whole genome shotgun (WGS) entry which is preliminary data.</text>
</comment>
<feature type="domain" description="Histidine kinase" evidence="8">
    <location>
        <begin position="1"/>
        <end position="73"/>
    </location>
</feature>
<evidence type="ECO:0000256" key="7">
    <source>
        <dbReference type="ARBA" id="ARBA00022989"/>
    </source>
</evidence>
<accession>A0ABQ4F1H5</accession>
<evidence type="ECO:0000313" key="9">
    <source>
        <dbReference type="EMBL" id="GIH00771.1"/>
    </source>
</evidence>
<evidence type="ECO:0000256" key="6">
    <source>
        <dbReference type="ARBA" id="ARBA00022777"/>
    </source>
</evidence>
<dbReference type="InterPro" id="IPR005467">
    <property type="entry name" value="His_kinase_dom"/>
</dbReference>
<evidence type="ECO:0000313" key="10">
    <source>
        <dbReference type="Proteomes" id="UP000621500"/>
    </source>
</evidence>
<comment type="catalytic activity">
    <reaction evidence="1">
        <text>ATP + protein L-histidine = ADP + protein N-phospho-L-histidine.</text>
        <dbReference type="EC" id="2.7.13.3"/>
    </reaction>
</comment>
<dbReference type="InterPro" id="IPR050428">
    <property type="entry name" value="TCS_sensor_his_kinase"/>
</dbReference>
<gene>
    <name evidence="9" type="ORF">Pma05_73430</name>
</gene>
<evidence type="ECO:0000256" key="2">
    <source>
        <dbReference type="ARBA" id="ARBA00012438"/>
    </source>
</evidence>
<keyword evidence="5" id="KW-0812">Transmembrane</keyword>
<evidence type="ECO:0000256" key="1">
    <source>
        <dbReference type="ARBA" id="ARBA00000085"/>
    </source>
</evidence>
<dbReference type="InterPro" id="IPR036890">
    <property type="entry name" value="HATPase_C_sf"/>
</dbReference>
<evidence type="ECO:0000259" key="8">
    <source>
        <dbReference type="PROSITE" id="PS50109"/>
    </source>
</evidence>
<evidence type="ECO:0000256" key="4">
    <source>
        <dbReference type="ARBA" id="ARBA00022679"/>
    </source>
</evidence>
<dbReference type="PROSITE" id="PS50109">
    <property type="entry name" value="HIS_KIN"/>
    <property type="match status" value="1"/>
</dbReference>
<dbReference type="Proteomes" id="UP000621500">
    <property type="component" value="Unassembled WGS sequence"/>
</dbReference>
<dbReference type="EMBL" id="BONX01000057">
    <property type="protein sequence ID" value="GIH00771.1"/>
    <property type="molecule type" value="Genomic_DNA"/>
</dbReference>
<dbReference type="InterPro" id="IPR003594">
    <property type="entry name" value="HATPase_dom"/>
</dbReference>